<dbReference type="OrthoDB" id="511517at2"/>
<dbReference type="KEGG" id="cyn:Cyan7425_2068"/>
<dbReference type="HOGENOM" id="CLU_1755218_0_0_3"/>
<proteinExistence type="predicted"/>
<evidence type="ECO:0000313" key="1">
    <source>
        <dbReference type="EMBL" id="ACL44431.1"/>
    </source>
</evidence>
<dbReference type="eggNOG" id="ENOG502ZR9C">
    <property type="taxonomic scope" value="Bacteria"/>
</dbReference>
<gene>
    <name evidence="1" type="ordered locus">Cyan7425_2068</name>
</gene>
<dbReference type="STRING" id="395961.Cyan7425_2068"/>
<accession>B8HU86</accession>
<organism evidence="1">
    <name type="scientific">Cyanothece sp. (strain PCC 7425 / ATCC 29141)</name>
    <dbReference type="NCBI Taxonomy" id="395961"/>
    <lineage>
        <taxon>Bacteria</taxon>
        <taxon>Bacillati</taxon>
        <taxon>Cyanobacteriota</taxon>
        <taxon>Cyanophyceae</taxon>
        <taxon>Gomontiellales</taxon>
        <taxon>Cyanothecaceae</taxon>
        <taxon>Cyanothece</taxon>
    </lineage>
</organism>
<dbReference type="EMBL" id="CP001344">
    <property type="protein sequence ID" value="ACL44431.1"/>
    <property type="molecule type" value="Genomic_DNA"/>
</dbReference>
<dbReference type="AlphaFoldDB" id="B8HU86"/>
<sequence>MNAAEKANSLEIATKIAAVANLVKAEFPDVKTDLKPWANDRHTQSLVDEDSIDLAFHLPGWSRKFQSRSILMQIRFHGEESTPCRAIGIEMAGFNHNGQQWRFSTIEYWQFVGQNQPSDEIKQKLKQICQQVLLLLNGCSIDSSS</sequence>
<reference evidence="1" key="1">
    <citation type="submission" date="2009-01" db="EMBL/GenBank/DDBJ databases">
        <title>Complete sequence of chromosome Cyanothece sp. PCC 7425.</title>
        <authorList>
            <consortium name="US DOE Joint Genome Institute"/>
            <person name="Lucas S."/>
            <person name="Copeland A."/>
            <person name="Lapidus A."/>
            <person name="Glavina del Rio T."/>
            <person name="Dalin E."/>
            <person name="Tice H."/>
            <person name="Bruce D."/>
            <person name="Goodwin L."/>
            <person name="Pitluck S."/>
            <person name="Sims D."/>
            <person name="Meineke L."/>
            <person name="Brettin T."/>
            <person name="Detter J.C."/>
            <person name="Han C."/>
            <person name="Larimer F."/>
            <person name="Land M."/>
            <person name="Hauser L."/>
            <person name="Kyrpides N."/>
            <person name="Ovchinnikova G."/>
            <person name="Liberton M."/>
            <person name="Stoeckel J."/>
            <person name="Banerjee A."/>
            <person name="Singh A."/>
            <person name="Page L."/>
            <person name="Sato H."/>
            <person name="Zhao L."/>
            <person name="Sherman L."/>
            <person name="Pakrasi H."/>
            <person name="Richardson P."/>
        </authorList>
    </citation>
    <scope>NUCLEOTIDE SEQUENCE</scope>
    <source>
        <strain evidence="1">PCC 7425</strain>
    </source>
</reference>
<protein>
    <submittedName>
        <fullName evidence="1">Uncharacterized protein</fullName>
    </submittedName>
</protein>
<name>B8HU86_CYAP4</name>